<dbReference type="GO" id="GO:0030198">
    <property type="term" value="P:extracellular matrix organization"/>
    <property type="evidence" value="ECO:0007669"/>
    <property type="project" value="TreeGrafter"/>
</dbReference>
<feature type="binding site" evidence="6">
    <location>
        <position position="34"/>
    </location>
    <ligand>
        <name>Zn(2+)</name>
        <dbReference type="ChEBI" id="CHEBI:29105"/>
        <label>1</label>
    </ligand>
</feature>
<sequence>MKEWASVTLFKFIRVKTVAIADIHFSFMRGDHGDGLAFDGPEPKGGVAHSFPPPDGRVHFDAAQKWSGRGERDGFDIETVGLHELGHVLGLGHSGVQGAVMYPVISHGERKHLHEDDVKGVKTLYKLK</sequence>
<dbReference type="GO" id="GO:0031012">
    <property type="term" value="C:extracellular matrix"/>
    <property type="evidence" value="ECO:0007669"/>
    <property type="project" value="InterPro"/>
</dbReference>
<dbReference type="PANTHER" id="PTHR10201:SF213">
    <property type="entry name" value="METALLOENDOPROTEINASE 2-MMP-LIKE"/>
    <property type="match status" value="1"/>
</dbReference>
<dbReference type="InterPro" id="IPR021190">
    <property type="entry name" value="Pept_M10A"/>
</dbReference>
<evidence type="ECO:0000259" key="7">
    <source>
        <dbReference type="SMART" id="SM00235"/>
    </source>
</evidence>
<protein>
    <submittedName>
        <fullName evidence="8">Metalloendoproteinase 3-MMP</fullName>
    </submittedName>
</protein>
<feature type="binding site" evidence="6">
    <location>
        <position position="40"/>
    </location>
    <ligand>
        <name>Ca(2+)</name>
        <dbReference type="ChEBI" id="CHEBI:29108"/>
        <label>3</label>
    </ligand>
</feature>
<feature type="binding site" evidence="6">
    <location>
        <position position="87"/>
    </location>
    <ligand>
        <name>Zn(2+)</name>
        <dbReference type="ChEBI" id="CHEBI:29105"/>
        <label>2</label>
        <note>catalytic</note>
    </ligand>
</feature>
<organism evidence="8 9">
    <name type="scientific">Sesamum alatum</name>
    <dbReference type="NCBI Taxonomy" id="300844"/>
    <lineage>
        <taxon>Eukaryota</taxon>
        <taxon>Viridiplantae</taxon>
        <taxon>Streptophyta</taxon>
        <taxon>Embryophyta</taxon>
        <taxon>Tracheophyta</taxon>
        <taxon>Spermatophyta</taxon>
        <taxon>Magnoliopsida</taxon>
        <taxon>eudicotyledons</taxon>
        <taxon>Gunneridae</taxon>
        <taxon>Pentapetalae</taxon>
        <taxon>asterids</taxon>
        <taxon>lamiids</taxon>
        <taxon>Lamiales</taxon>
        <taxon>Pedaliaceae</taxon>
        <taxon>Sesamum</taxon>
    </lineage>
</organism>
<feature type="binding site" evidence="6">
    <location>
        <position position="59"/>
    </location>
    <ligand>
        <name>Zn(2+)</name>
        <dbReference type="ChEBI" id="CHEBI:29105"/>
        <label>1</label>
    </ligand>
</feature>
<keyword evidence="1" id="KW-0645">Protease</keyword>
<keyword evidence="9" id="KW-1185">Reference proteome</keyword>
<comment type="cofactor">
    <cofactor evidence="6">
        <name>Ca(2+)</name>
        <dbReference type="ChEBI" id="CHEBI:29108"/>
    </cofactor>
    <text evidence="6">Can bind about 5 Ca(2+) ions per subunit.</text>
</comment>
<evidence type="ECO:0000256" key="6">
    <source>
        <dbReference type="PIRSR" id="PIRSR621190-2"/>
    </source>
</evidence>
<feature type="binding site" evidence="6">
    <location>
        <position position="61"/>
    </location>
    <ligand>
        <name>Ca(2+)</name>
        <dbReference type="ChEBI" id="CHEBI:29108"/>
        <label>3</label>
    </ligand>
</feature>
<evidence type="ECO:0000313" key="8">
    <source>
        <dbReference type="EMBL" id="KAK4437163.1"/>
    </source>
</evidence>
<feature type="domain" description="Peptidase metallopeptidase" evidence="7">
    <location>
        <begin position="1"/>
        <end position="127"/>
    </location>
</feature>
<evidence type="ECO:0000256" key="4">
    <source>
        <dbReference type="ARBA" id="ARBA00022833"/>
    </source>
</evidence>
<dbReference type="EMBL" id="JACGWO010000001">
    <property type="protein sequence ID" value="KAK4437163.1"/>
    <property type="molecule type" value="Genomic_DNA"/>
</dbReference>
<name>A0AAE2CWL9_9LAMI</name>
<feature type="binding site" evidence="6">
    <location>
        <position position="22"/>
    </location>
    <ligand>
        <name>Ca(2+)</name>
        <dbReference type="ChEBI" id="CHEBI:29108"/>
        <label>2</label>
    </ligand>
</feature>
<dbReference type="GO" id="GO:0030574">
    <property type="term" value="P:collagen catabolic process"/>
    <property type="evidence" value="ECO:0007669"/>
    <property type="project" value="TreeGrafter"/>
</dbReference>
<feature type="binding site" evidence="6">
    <location>
        <position position="101"/>
    </location>
    <ligand>
        <name>Zn(2+)</name>
        <dbReference type="ChEBI" id="CHEBI:29105"/>
        <label>2</label>
        <note>catalytic</note>
    </ligand>
</feature>
<keyword evidence="4 6" id="KW-0862">Zinc</keyword>
<reference evidence="8" key="1">
    <citation type="submission" date="2020-06" db="EMBL/GenBank/DDBJ databases">
        <authorList>
            <person name="Li T."/>
            <person name="Hu X."/>
            <person name="Zhang T."/>
            <person name="Song X."/>
            <person name="Zhang H."/>
            <person name="Dai N."/>
            <person name="Sheng W."/>
            <person name="Hou X."/>
            <person name="Wei L."/>
        </authorList>
    </citation>
    <scope>NUCLEOTIDE SEQUENCE</scope>
    <source>
        <strain evidence="8">3651</strain>
        <tissue evidence="8">Leaf</tissue>
    </source>
</reference>
<evidence type="ECO:0000256" key="3">
    <source>
        <dbReference type="ARBA" id="ARBA00022801"/>
    </source>
</evidence>
<feature type="binding site" evidence="6">
    <location>
        <position position="32"/>
    </location>
    <ligand>
        <name>Zn(2+)</name>
        <dbReference type="ChEBI" id="CHEBI:29105"/>
        <label>1</label>
    </ligand>
</feature>
<dbReference type="Gene3D" id="3.40.390.10">
    <property type="entry name" value="Collagenase (Catalytic Domain)"/>
    <property type="match status" value="1"/>
</dbReference>
<comment type="caution">
    <text evidence="8">The sequence shown here is derived from an EMBL/GenBank/DDBJ whole genome shotgun (WGS) entry which is preliminary data.</text>
</comment>
<gene>
    <name evidence="8" type="ORF">Salat_0050200</name>
</gene>
<feature type="binding site" evidence="6">
    <location>
        <position position="83"/>
    </location>
    <ligand>
        <name>Zn(2+)</name>
        <dbReference type="ChEBI" id="CHEBI:29105"/>
        <label>2</label>
        <note>catalytic</note>
    </ligand>
</feature>
<evidence type="ECO:0000256" key="1">
    <source>
        <dbReference type="ARBA" id="ARBA00022670"/>
    </source>
</evidence>
<keyword evidence="2 6" id="KW-0479">Metal-binding</keyword>
<evidence type="ECO:0000256" key="2">
    <source>
        <dbReference type="ARBA" id="ARBA00022723"/>
    </source>
</evidence>
<proteinExistence type="predicted"/>
<feature type="binding site" evidence="6">
    <location>
        <position position="93"/>
    </location>
    <ligand>
        <name>Zn(2+)</name>
        <dbReference type="ChEBI" id="CHEBI:29105"/>
        <label>2</label>
        <note>catalytic</note>
    </ligand>
</feature>
<dbReference type="GO" id="GO:0004222">
    <property type="term" value="F:metalloendopeptidase activity"/>
    <property type="evidence" value="ECO:0007669"/>
    <property type="project" value="InterPro"/>
</dbReference>
<dbReference type="InterPro" id="IPR024079">
    <property type="entry name" value="MetalloPept_cat_dom_sf"/>
</dbReference>
<dbReference type="SMART" id="SM00235">
    <property type="entry name" value="ZnMc"/>
    <property type="match status" value="1"/>
</dbReference>
<evidence type="ECO:0000313" key="9">
    <source>
        <dbReference type="Proteomes" id="UP001293254"/>
    </source>
</evidence>
<dbReference type="GO" id="GO:0006508">
    <property type="term" value="P:proteolysis"/>
    <property type="evidence" value="ECO:0007669"/>
    <property type="project" value="UniProtKB-KW"/>
</dbReference>
<feature type="binding site" evidence="6">
    <location>
        <position position="39"/>
    </location>
    <ligand>
        <name>Ca(2+)</name>
        <dbReference type="ChEBI" id="CHEBI:29108"/>
        <label>3</label>
    </ligand>
</feature>
<dbReference type="SUPFAM" id="SSF55486">
    <property type="entry name" value="Metalloproteases ('zincins'), catalytic domain"/>
    <property type="match status" value="1"/>
</dbReference>
<evidence type="ECO:0000256" key="5">
    <source>
        <dbReference type="PIRSR" id="PIRSR621190-1"/>
    </source>
</evidence>
<reference evidence="8" key="2">
    <citation type="journal article" date="2024" name="Plant">
        <title>Genomic evolution and insights into agronomic trait innovations of Sesamum species.</title>
        <authorList>
            <person name="Miao H."/>
            <person name="Wang L."/>
            <person name="Qu L."/>
            <person name="Liu H."/>
            <person name="Sun Y."/>
            <person name="Le M."/>
            <person name="Wang Q."/>
            <person name="Wei S."/>
            <person name="Zheng Y."/>
            <person name="Lin W."/>
            <person name="Duan Y."/>
            <person name="Cao H."/>
            <person name="Xiong S."/>
            <person name="Wang X."/>
            <person name="Wei L."/>
            <person name="Li C."/>
            <person name="Ma Q."/>
            <person name="Ju M."/>
            <person name="Zhao R."/>
            <person name="Li G."/>
            <person name="Mu C."/>
            <person name="Tian Q."/>
            <person name="Mei H."/>
            <person name="Zhang T."/>
            <person name="Gao T."/>
            <person name="Zhang H."/>
        </authorList>
    </citation>
    <scope>NUCLEOTIDE SEQUENCE</scope>
    <source>
        <strain evidence="8">3651</strain>
    </source>
</reference>
<dbReference type="AlphaFoldDB" id="A0AAE2CWL9"/>
<dbReference type="InterPro" id="IPR006026">
    <property type="entry name" value="Peptidase_Metallo"/>
</dbReference>
<dbReference type="GO" id="GO:0008270">
    <property type="term" value="F:zinc ion binding"/>
    <property type="evidence" value="ECO:0007669"/>
    <property type="project" value="InterPro"/>
</dbReference>
<feature type="binding site" evidence="6">
    <location>
        <position position="49"/>
    </location>
    <ligand>
        <name>Zn(2+)</name>
        <dbReference type="ChEBI" id="CHEBI:29105"/>
        <label>1</label>
    </ligand>
</feature>
<keyword evidence="6" id="KW-0106">Calcium</keyword>
<dbReference type="Proteomes" id="UP001293254">
    <property type="component" value="Unassembled WGS sequence"/>
</dbReference>
<dbReference type="PANTHER" id="PTHR10201">
    <property type="entry name" value="MATRIX METALLOPROTEINASE"/>
    <property type="match status" value="1"/>
</dbReference>
<comment type="cofactor">
    <cofactor evidence="6">
        <name>Zn(2+)</name>
        <dbReference type="ChEBI" id="CHEBI:29105"/>
    </cofactor>
    <text evidence="6">Binds 2 Zn(2+) ions per subunit.</text>
</comment>
<feature type="active site" evidence="5">
    <location>
        <position position="84"/>
    </location>
</feature>
<keyword evidence="3" id="KW-0378">Hydrolase</keyword>
<accession>A0AAE2CWL9</accession>
<dbReference type="Pfam" id="PF00413">
    <property type="entry name" value="Peptidase_M10"/>
    <property type="match status" value="1"/>
</dbReference>
<dbReference type="PRINTS" id="PR00138">
    <property type="entry name" value="MATRIXIN"/>
</dbReference>
<dbReference type="InterPro" id="IPR001818">
    <property type="entry name" value="Pept_M10_metallopeptidase"/>
</dbReference>